<evidence type="ECO:0008006" key="4">
    <source>
        <dbReference type="Google" id="ProtNLM"/>
    </source>
</evidence>
<sequence length="80" mass="8987">MFGARALLWCLCFVVAGAVVSVAGARGHRLHHIVPARHKHSEFYALEPMDECQCHRIEIHITETYEIDSRTAPTSMVILS</sequence>
<dbReference type="Proteomes" id="UP000324832">
    <property type="component" value="Unassembled WGS sequence"/>
</dbReference>
<gene>
    <name evidence="2" type="ORF">LSINAPIS_LOCUS6254</name>
</gene>
<proteinExistence type="predicted"/>
<feature type="chain" id="PRO_5022750733" description="Secreted protein" evidence="1">
    <location>
        <begin position="25"/>
        <end position="80"/>
    </location>
</feature>
<dbReference type="EMBL" id="FZQP02001926">
    <property type="protein sequence ID" value="VVC94260.1"/>
    <property type="molecule type" value="Genomic_DNA"/>
</dbReference>
<evidence type="ECO:0000313" key="2">
    <source>
        <dbReference type="EMBL" id="VVC94260.1"/>
    </source>
</evidence>
<name>A0A5E4QB48_9NEOP</name>
<dbReference type="AlphaFoldDB" id="A0A5E4QB48"/>
<feature type="signal peptide" evidence="1">
    <location>
        <begin position="1"/>
        <end position="24"/>
    </location>
</feature>
<protein>
    <recommendedName>
        <fullName evidence="4">Secreted protein</fullName>
    </recommendedName>
</protein>
<evidence type="ECO:0000256" key="1">
    <source>
        <dbReference type="SAM" id="SignalP"/>
    </source>
</evidence>
<accession>A0A5E4QB48</accession>
<keyword evidence="1" id="KW-0732">Signal</keyword>
<organism evidence="2 3">
    <name type="scientific">Leptidea sinapis</name>
    <dbReference type="NCBI Taxonomy" id="189913"/>
    <lineage>
        <taxon>Eukaryota</taxon>
        <taxon>Metazoa</taxon>
        <taxon>Ecdysozoa</taxon>
        <taxon>Arthropoda</taxon>
        <taxon>Hexapoda</taxon>
        <taxon>Insecta</taxon>
        <taxon>Pterygota</taxon>
        <taxon>Neoptera</taxon>
        <taxon>Endopterygota</taxon>
        <taxon>Lepidoptera</taxon>
        <taxon>Glossata</taxon>
        <taxon>Ditrysia</taxon>
        <taxon>Papilionoidea</taxon>
        <taxon>Pieridae</taxon>
        <taxon>Dismorphiinae</taxon>
        <taxon>Leptidea</taxon>
    </lineage>
</organism>
<evidence type="ECO:0000313" key="3">
    <source>
        <dbReference type="Proteomes" id="UP000324832"/>
    </source>
</evidence>
<keyword evidence="3" id="KW-1185">Reference proteome</keyword>
<reference evidence="2 3" key="1">
    <citation type="submission" date="2017-07" db="EMBL/GenBank/DDBJ databases">
        <authorList>
            <person name="Talla V."/>
            <person name="Backstrom N."/>
        </authorList>
    </citation>
    <scope>NUCLEOTIDE SEQUENCE [LARGE SCALE GENOMIC DNA]</scope>
</reference>